<dbReference type="EMBL" id="FODV01000005">
    <property type="protein sequence ID" value="SEO82219.1"/>
    <property type="molecule type" value="Genomic_DNA"/>
</dbReference>
<dbReference type="AlphaFoldDB" id="A0A1H8STC2"/>
<feature type="transmembrane region" description="Helical" evidence="2">
    <location>
        <begin position="171"/>
        <end position="191"/>
    </location>
</feature>
<keyword evidence="2" id="KW-0472">Membrane</keyword>
<keyword evidence="2" id="KW-0812">Transmembrane</keyword>
<dbReference type="RefSeq" id="WP_089824549.1">
    <property type="nucleotide sequence ID" value="NZ_FODV01000005.1"/>
</dbReference>
<evidence type="ECO:0000256" key="1">
    <source>
        <dbReference type="SAM" id="MobiDB-lite"/>
    </source>
</evidence>
<evidence type="ECO:0000256" key="2">
    <source>
        <dbReference type="SAM" id="Phobius"/>
    </source>
</evidence>
<organism evidence="3 4">
    <name type="scientific">Halogranum amylolyticum</name>
    <dbReference type="NCBI Taxonomy" id="660520"/>
    <lineage>
        <taxon>Archaea</taxon>
        <taxon>Methanobacteriati</taxon>
        <taxon>Methanobacteriota</taxon>
        <taxon>Stenosarchaea group</taxon>
        <taxon>Halobacteria</taxon>
        <taxon>Halobacteriales</taxon>
        <taxon>Haloferacaceae</taxon>
    </lineage>
</organism>
<feature type="transmembrane region" description="Helical" evidence="2">
    <location>
        <begin position="142"/>
        <end position="165"/>
    </location>
</feature>
<keyword evidence="2" id="KW-1133">Transmembrane helix</keyword>
<feature type="transmembrane region" description="Helical" evidence="2">
    <location>
        <begin position="42"/>
        <end position="62"/>
    </location>
</feature>
<keyword evidence="4" id="KW-1185">Reference proteome</keyword>
<protein>
    <submittedName>
        <fullName evidence="3">Uncharacterized protein</fullName>
    </submittedName>
</protein>
<proteinExistence type="predicted"/>
<feature type="region of interest" description="Disordered" evidence="1">
    <location>
        <begin position="206"/>
        <end position="225"/>
    </location>
</feature>
<evidence type="ECO:0000313" key="3">
    <source>
        <dbReference type="EMBL" id="SEO82219.1"/>
    </source>
</evidence>
<dbReference type="OrthoDB" id="242450at2157"/>
<accession>A0A1H8STC2</accession>
<name>A0A1H8STC2_9EURY</name>
<dbReference type="Proteomes" id="UP000199126">
    <property type="component" value="Unassembled WGS sequence"/>
</dbReference>
<gene>
    <name evidence="3" type="ORF">SAMN04487948_105332</name>
</gene>
<feature type="transmembrane region" description="Helical" evidence="2">
    <location>
        <begin position="74"/>
        <end position="94"/>
    </location>
</feature>
<reference evidence="4" key="1">
    <citation type="submission" date="2016-10" db="EMBL/GenBank/DDBJ databases">
        <authorList>
            <person name="Varghese N."/>
            <person name="Submissions S."/>
        </authorList>
    </citation>
    <scope>NUCLEOTIDE SEQUENCE [LARGE SCALE GENOMIC DNA]</scope>
    <source>
        <strain evidence="4">CGMCC 1.10121</strain>
    </source>
</reference>
<sequence>MSESTSGEPDIEALRAAREEARETLDGQLSTLDDIDAKALSVFRLNVALVGVLLSALSVAATDDLTTTAAFVNPAVGTSVALFVLSAATAGLTYTTAGRQVGAGPAGLEDAPNRSERAFLVWLVDGYADWIRYNERANVRKALLATLAVLGTVAGVLAFGVGVLAAVTGELLLPGLAAVVVLAVLGAFANVPGQLRRLASERVTRQSHDLTTTGQRTFKGGDHER</sequence>
<evidence type="ECO:0000313" key="4">
    <source>
        <dbReference type="Proteomes" id="UP000199126"/>
    </source>
</evidence>